<reference evidence="4 5" key="1">
    <citation type="submission" date="2019-02" db="EMBL/GenBank/DDBJ databases">
        <title>Genome sequencing of the rare red list fungi Antrodiella citrinella (Flaviporus citrinellus).</title>
        <authorList>
            <person name="Buettner E."/>
            <person name="Kellner H."/>
        </authorList>
    </citation>
    <scope>NUCLEOTIDE SEQUENCE [LARGE SCALE GENOMIC DNA]</scope>
    <source>
        <strain evidence="4 5">DSM 108506</strain>
    </source>
</reference>
<dbReference type="EMBL" id="SGPM01000137">
    <property type="protein sequence ID" value="THH29160.1"/>
    <property type="molecule type" value="Genomic_DNA"/>
</dbReference>
<keyword evidence="2" id="KW-1133">Transmembrane helix</keyword>
<sequence>MKKALKGTTSPVSPTFSESGATTSDGNPLGLQRSTETIPLSGVSLDYELESATDNPQSTYSAPQVDLTHHDFEGDQHETHAKNEPKKAVRFAPYVDDDRPAQPAAHAAAPKATNVHGSDKQSSETSFGNDSMRQLHQLLVTALQIIIQTSPAHRANTDVRAQFWKTYKTESEEFHIDFLRKYTDEMDSSLIFSGLFSAVNATFIAMMQPNLNADPNLTTQVLLMMVVQSLNHGAFAGQTLTLPTFEGPSSMTVWIQSLLYASLAASLFAALGAMMGKQWLGHYAKVGERGTVEERCIDRQRKLVALHTWHFHVVLQAIPLLLQLSLLLFGVGMAAYMWSQQRTIAWVLVSVVGISFLMYTLSVFCSLTYPDCPFHSPLADLVQHFWPYISHSTDLIATHLQRVYEPVHRRFIPSSPDDSIASLYSLPMTNELAEAQDRDRESSWHDRIINPIRKYLPLPRWRPAIFRLGLVQMARRGLDAYCIDWLLLTSTDPEDVTTAARMVLEVEWPAELNLRPMLAQLQDTFIRCFATQYDDAYHLLPHARDRASACGQALLYMHMRRRHREGANGDEDSNLHGVNSYLRHSFLMTPFKPSDIKWPSHWQGRLQNDDPDLQIICWALNAFSEPPLPQAPDDSYSSATFSTVSPNPLFMEWFSRDAIYCLQDPSVNPAAKLRIGTVLVHFFELHPLPHKKILSNCLMGCAILLGANADLDSGKNSVKSRTGLRATLIQLAALTQRESPRLRLRRDNAQNSIQSDFAQLLLKPLLDLLIQLNAADRFHSTLYEAEFHHWSLRLCRQLVTSTDDSRRSDWSAFRPAKHYARECVRKSVLTACPSSKDGDPIIASVWKTRYERTEQNPEPLTGKDYAWIFSLLRQAVPRLDGEVDEDLVADCLMLLCEIPNIGFRHDHSHRFFAILAWAGQQILSKRMRHAAMKLTRIMCGHQRDVNDFLLLSLVNNMGGIDQFAVTMSINSPLLDAGRYSRQPASYMWILAYLDLMHGLTAREDWLPYIHSHARQIETLAYYLSTDEGEEEWRIERPDNLVKNLFVGWDVDIRSWKLQDDRPSGHYRNTYIRDILYRIAQIMVRFERLRPVSMGELPSSPSESTKLYVASQARARLSIACAAWQIYDTHPLPDAFVPKMAGFSRDVIKNAPHELLAERIPILESAAGCLYEAREQMTGDNPLRVELRLLEYLIEDRLAEVRSWTGSEES</sequence>
<organism evidence="4 5">
    <name type="scientific">Antrodiella citrinella</name>
    <dbReference type="NCBI Taxonomy" id="2447956"/>
    <lineage>
        <taxon>Eukaryota</taxon>
        <taxon>Fungi</taxon>
        <taxon>Dikarya</taxon>
        <taxon>Basidiomycota</taxon>
        <taxon>Agaricomycotina</taxon>
        <taxon>Agaricomycetes</taxon>
        <taxon>Polyporales</taxon>
        <taxon>Steccherinaceae</taxon>
        <taxon>Antrodiella</taxon>
    </lineage>
</organism>
<dbReference type="InterPro" id="IPR045338">
    <property type="entry name" value="DUF6535"/>
</dbReference>
<feature type="transmembrane region" description="Helical" evidence="2">
    <location>
        <begin position="345"/>
        <end position="369"/>
    </location>
</feature>
<evidence type="ECO:0000313" key="4">
    <source>
        <dbReference type="EMBL" id="THH29160.1"/>
    </source>
</evidence>
<feature type="transmembrane region" description="Helical" evidence="2">
    <location>
        <begin position="257"/>
        <end position="276"/>
    </location>
</feature>
<feature type="region of interest" description="Disordered" evidence="1">
    <location>
        <begin position="1"/>
        <end position="37"/>
    </location>
</feature>
<comment type="caution">
    <text evidence="4">The sequence shown here is derived from an EMBL/GenBank/DDBJ whole genome shotgun (WGS) entry which is preliminary data.</text>
</comment>
<dbReference type="OrthoDB" id="2971811at2759"/>
<feature type="compositionally biased region" description="Polar residues" evidence="1">
    <location>
        <begin position="7"/>
        <end position="37"/>
    </location>
</feature>
<feature type="transmembrane region" description="Helical" evidence="2">
    <location>
        <begin position="313"/>
        <end position="338"/>
    </location>
</feature>
<dbReference type="Pfam" id="PF20153">
    <property type="entry name" value="DUF6535"/>
    <property type="match status" value="1"/>
</dbReference>
<evidence type="ECO:0000256" key="2">
    <source>
        <dbReference type="SAM" id="Phobius"/>
    </source>
</evidence>
<feature type="domain" description="DUF6535" evidence="3">
    <location>
        <begin position="164"/>
        <end position="339"/>
    </location>
</feature>
<keyword evidence="2" id="KW-0472">Membrane</keyword>
<evidence type="ECO:0000313" key="5">
    <source>
        <dbReference type="Proteomes" id="UP000308730"/>
    </source>
</evidence>
<feature type="region of interest" description="Disordered" evidence="1">
    <location>
        <begin position="99"/>
        <end position="129"/>
    </location>
</feature>
<evidence type="ECO:0000259" key="3">
    <source>
        <dbReference type="Pfam" id="PF20153"/>
    </source>
</evidence>
<gene>
    <name evidence="4" type="ORF">EUX98_g5022</name>
</gene>
<protein>
    <recommendedName>
        <fullName evidence="3">DUF6535 domain-containing protein</fullName>
    </recommendedName>
</protein>
<feature type="transmembrane region" description="Helical" evidence="2">
    <location>
        <begin position="221"/>
        <end position="245"/>
    </location>
</feature>
<dbReference type="Proteomes" id="UP000308730">
    <property type="component" value="Unassembled WGS sequence"/>
</dbReference>
<dbReference type="AlphaFoldDB" id="A0A4S4N0G0"/>
<accession>A0A4S4N0G0</accession>
<feature type="compositionally biased region" description="Low complexity" evidence="1">
    <location>
        <begin position="101"/>
        <end position="112"/>
    </location>
</feature>
<keyword evidence="5" id="KW-1185">Reference proteome</keyword>
<proteinExistence type="predicted"/>
<name>A0A4S4N0G0_9APHY</name>
<feature type="transmembrane region" description="Helical" evidence="2">
    <location>
        <begin position="190"/>
        <end position="209"/>
    </location>
</feature>
<keyword evidence="2" id="KW-0812">Transmembrane</keyword>
<evidence type="ECO:0000256" key="1">
    <source>
        <dbReference type="SAM" id="MobiDB-lite"/>
    </source>
</evidence>